<keyword evidence="1" id="KW-1133">Transmembrane helix</keyword>
<feature type="transmembrane region" description="Helical" evidence="1">
    <location>
        <begin position="6"/>
        <end position="29"/>
    </location>
</feature>
<reference evidence="3" key="2">
    <citation type="submission" date="2015-01" db="EMBL/GenBank/DDBJ databases">
        <title>Evolutionary Origins and Diversification of the Mycorrhizal Mutualists.</title>
        <authorList>
            <consortium name="DOE Joint Genome Institute"/>
            <consortium name="Mycorrhizal Genomics Consortium"/>
            <person name="Kohler A."/>
            <person name="Kuo A."/>
            <person name="Nagy L.G."/>
            <person name="Floudas D."/>
            <person name="Copeland A."/>
            <person name="Barry K.W."/>
            <person name="Cichocki N."/>
            <person name="Veneault-Fourrey C."/>
            <person name="LaButti K."/>
            <person name="Lindquist E.A."/>
            <person name="Lipzen A."/>
            <person name="Lundell T."/>
            <person name="Morin E."/>
            <person name="Murat C."/>
            <person name="Riley R."/>
            <person name="Ohm R."/>
            <person name="Sun H."/>
            <person name="Tunlid A."/>
            <person name="Henrissat B."/>
            <person name="Grigoriev I.V."/>
            <person name="Hibbett D.S."/>
            <person name="Martin F."/>
        </authorList>
    </citation>
    <scope>NUCLEOTIDE SEQUENCE [LARGE SCALE GENOMIC DNA]</scope>
    <source>
        <strain evidence="3">F 1598</strain>
    </source>
</reference>
<reference evidence="2 3" key="1">
    <citation type="submission" date="2014-04" db="EMBL/GenBank/DDBJ databases">
        <authorList>
            <consortium name="DOE Joint Genome Institute"/>
            <person name="Kuo A."/>
            <person name="Tarkka M."/>
            <person name="Buscot F."/>
            <person name="Kohler A."/>
            <person name="Nagy L.G."/>
            <person name="Floudas D."/>
            <person name="Copeland A."/>
            <person name="Barry K.W."/>
            <person name="Cichocki N."/>
            <person name="Veneault-Fourrey C."/>
            <person name="LaButti K."/>
            <person name="Lindquist E.A."/>
            <person name="Lipzen A."/>
            <person name="Lundell T."/>
            <person name="Morin E."/>
            <person name="Murat C."/>
            <person name="Sun H."/>
            <person name="Tunlid A."/>
            <person name="Henrissat B."/>
            <person name="Grigoriev I.V."/>
            <person name="Hibbett D.S."/>
            <person name="Martin F."/>
            <person name="Nordberg H.P."/>
            <person name="Cantor M.N."/>
            <person name="Hua S.X."/>
        </authorList>
    </citation>
    <scope>NUCLEOTIDE SEQUENCE [LARGE SCALE GENOMIC DNA]</scope>
    <source>
        <strain evidence="2 3">F 1598</strain>
    </source>
</reference>
<dbReference type="Proteomes" id="UP000054166">
    <property type="component" value="Unassembled WGS sequence"/>
</dbReference>
<accession>A0A0C3G587</accession>
<evidence type="ECO:0000256" key="1">
    <source>
        <dbReference type="SAM" id="Phobius"/>
    </source>
</evidence>
<keyword evidence="3" id="KW-1185">Reference proteome</keyword>
<organism evidence="2 3">
    <name type="scientific">Piloderma croceum (strain F 1598)</name>
    <dbReference type="NCBI Taxonomy" id="765440"/>
    <lineage>
        <taxon>Eukaryota</taxon>
        <taxon>Fungi</taxon>
        <taxon>Dikarya</taxon>
        <taxon>Basidiomycota</taxon>
        <taxon>Agaricomycotina</taxon>
        <taxon>Agaricomycetes</taxon>
        <taxon>Agaricomycetidae</taxon>
        <taxon>Atheliales</taxon>
        <taxon>Atheliaceae</taxon>
        <taxon>Piloderma</taxon>
    </lineage>
</organism>
<proteinExistence type="predicted"/>
<evidence type="ECO:0000313" key="2">
    <source>
        <dbReference type="EMBL" id="KIM91430.1"/>
    </source>
</evidence>
<dbReference type="HOGENOM" id="CLU_2414059_0_0_1"/>
<protein>
    <submittedName>
        <fullName evidence="2">Uncharacterized protein</fullName>
    </submittedName>
</protein>
<dbReference type="EMBL" id="KN832971">
    <property type="protein sequence ID" value="KIM91430.1"/>
    <property type="molecule type" value="Genomic_DNA"/>
</dbReference>
<keyword evidence="1" id="KW-0472">Membrane</keyword>
<dbReference type="InParanoid" id="A0A0C3G587"/>
<sequence length="92" mass="10399">MWCDMMASAGLGMGYLQAGSLCPIAMGNYKMFQGRTKRANGSHFPGDTTSEFRPPSRYYTAAIVTQQQDNPSTRVAIVHLSFLYHHLPRFYF</sequence>
<name>A0A0C3G587_PILCF</name>
<evidence type="ECO:0000313" key="3">
    <source>
        <dbReference type="Proteomes" id="UP000054166"/>
    </source>
</evidence>
<gene>
    <name evidence="2" type="ORF">PILCRDRAFT_129437</name>
</gene>
<dbReference type="AlphaFoldDB" id="A0A0C3G587"/>
<keyword evidence="1" id="KW-0812">Transmembrane</keyword>